<dbReference type="GO" id="GO:0006281">
    <property type="term" value="P:DNA repair"/>
    <property type="evidence" value="ECO:0007669"/>
    <property type="project" value="TreeGrafter"/>
</dbReference>
<dbReference type="InterPro" id="IPR050155">
    <property type="entry name" value="HAD-like_hydrolase_sf"/>
</dbReference>
<dbReference type="InterPro" id="IPR036412">
    <property type="entry name" value="HAD-like_sf"/>
</dbReference>
<dbReference type="OrthoDB" id="9797743at2"/>
<proteinExistence type="predicted"/>
<dbReference type="KEGG" id="fiy:BN1229_v1_0470"/>
<dbReference type="AlphaFoldDB" id="A0A0D6JAX6"/>
<dbReference type="PANTHER" id="PTHR43434:SF24">
    <property type="entry name" value="HYDROLASE-RELATED"/>
    <property type="match status" value="1"/>
</dbReference>
<evidence type="ECO:0000313" key="1">
    <source>
        <dbReference type="EMBL" id="CPR15706.1"/>
    </source>
</evidence>
<dbReference type="Gene3D" id="3.40.50.1000">
    <property type="entry name" value="HAD superfamily/HAD-like"/>
    <property type="match status" value="1"/>
</dbReference>
<dbReference type="EMBL" id="LN829119">
    <property type="protein sequence ID" value="CPR15706.1"/>
    <property type="molecule type" value="Genomic_DNA"/>
</dbReference>
<keyword evidence="1" id="KW-0378">Hydrolase</keyword>
<dbReference type="InterPro" id="IPR006439">
    <property type="entry name" value="HAD-SF_hydro_IA"/>
</dbReference>
<accession>A0A0D6JAX6</accession>
<dbReference type="RefSeq" id="WP_046476256.1">
    <property type="nucleotide sequence ID" value="NZ_LN829118.1"/>
</dbReference>
<dbReference type="GO" id="GO:0005829">
    <property type="term" value="C:cytosol"/>
    <property type="evidence" value="ECO:0007669"/>
    <property type="project" value="TreeGrafter"/>
</dbReference>
<gene>
    <name evidence="1" type="ORF">YBN1229_v1_0470</name>
</gene>
<dbReference type="InterPro" id="IPR041492">
    <property type="entry name" value="HAD_2"/>
</dbReference>
<dbReference type="NCBIfam" id="TIGR01549">
    <property type="entry name" value="HAD-SF-IA-v1"/>
    <property type="match status" value="1"/>
</dbReference>
<dbReference type="KEGG" id="fil:BN1229_v1_0466"/>
<dbReference type="GO" id="GO:0008967">
    <property type="term" value="F:phosphoglycolate phosphatase activity"/>
    <property type="evidence" value="ECO:0007669"/>
    <property type="project" value="TreeGrafter"/>
</dbReference>
<dbReference type="PANTHER" id="PTHR43434">
    <property type="entry name" value="PHOSPHOGLYCOLATE PHOSPHATASE"/>
    <property type="match status" value="1"/>
</dbReference>
<dbReference type="SFLD" id="SFLDG01129">
    <property type="entry name" value="C1.5:_HAD__Beta-PGM__Phosphata"/>
    <property type="match status" value="1"/>
</dbReference>
<protein>
    <submittedName>
        <fullName evidence="1">HAD family hydrolase</fullName>
    </submittedName>
</protein>
<dbReference type="InterPro" id="IPR023198">
    <property type="entry name" value="PGP-like_dom2"/>
</dbReference>
<evidence type="ECO:0000313" key="2">
    <source>
        <dbReference type="Proteomes" id="UP000033187"/>
    </source>
</evidence>
<name>A0A0D6JAX6_9HYPH</name>
<reference evidence="2" key="1">
    <citation type="submission" date="2015-02" db="EMBL/GenBank/DDBJ databases">
        <authorList>
            <person name="Chooi Y.-H."/>
        </authorList>
    </citation>
    <scope>NUCLEOTIDE SEQUENCE [LARGE SCALE GENOMIC DNA]</scope>
    <source>
        <strain evidence="2">strain Y</strain>
    </source>
</reference>
<dbReference type="Pfam" id="PF13419">
    <property type="entry name" value="HAD_2"/>
    <property type="match status" value="1"/>
</dbReference>
<dbReference type="SUPFAM" id="SSF56784">
    <property type="entry name" value="HAD-like"/>
    <property type="match status" value="1"/>
</dbReference>
<dbReference type="InterPro" id="IPR023214">
    <property type="entry name" value="HAD_sf"/>
</dbReference>
<organism evidence="1 2">
    <name type="scientific">Candidatus Filomicrobium marinum</name>
    <dbReference type="NCBI Taxonomy" id="1608628"/>
    <lineage>
        <taxon>Bacteria</taxon>
        <taxon>Pseudomonadati</taxon>
        <taxon>Pseudomonadota</taxon>
        <taxon>Alphaproteobacteria</taxon>
        <taxon>Hyphomicrobiales</taxon>
        <taxon>Hyphomicrobiaceae</taxon>
        <taxon>Filomicrobium</taxon>
    </lineage>
</organism>
<dbReference type="SFLD" id="SFLDS00003">
    <property type="entry name" value="Haloacid_Dehalogenase"/>
    <property type="match status" value="1"/>
</dbReference>
<dbReference type="Proteomes" id="UP000033187">
    <property type="component" value="Chromosome 1"/>
</dbReference>
<dbReference type="Gene3D" id="1.10.150.240">
    <property type="entry name" value="Putative phosphatase, domain 2"/>
    <property type="match status" value="1"/>
</dbReference>
<sequence>MKLVIFDCDGTIVDSQHAIVSAMGRAFYTHGLVAPHRESVLSVVGLSLAEAIQRLLPPEAGVEQIAGLAETYKTSFQELRRDPNHSEPMFDGMRGVIETLAVREDVVLGVATGKSRRGVAALFEREGLTDLFMTIQTADDHPSKPHPSMIFKAMSEADSGPDETVMIGDTTFDIEMALGANVGAIGVEWGYHPKEALIASGADLVVAHAHGLETAIERVFRDNEAAA</sequence>
<keyword evidence="2" id="KW-1185">Reference proteome</keyword>